<protein>
    <recommendedName>
        <fullName evidence="3">Polysaccharide (De)acetylase</fullName>
    </recommendedName>
</protein>
<dbReference type="EMBL" id="CP031188">
    <property type="protein sequence ID" value="AXG73152.1"/>
    <property type="molecule type" value="Genomic_DNA"/>
</dbReference>
<accession>A0A345H992</accession>
<gene>
    <name evidence="1" type="ORF">DVK85_02490</name>
</gene>
<evidence type="ECO:0000313" key="2">
    <source>
        <dbReference type="Proteomes" id="UP000253951"/>
    </source>
</evidence>
<dbReference type="KEGG" id="fat:DVK85_02490"/>
<dbReference type="RefSeq" id="WP_114676915.1">
    <property type="nucleotide sequence ID" value="NZ_CP031188.1"/>
</dbReference>
<dbReference type="AlphaFoldDB" id="A0A345H992"/>
<dbReference type="Proteomes" id="UP000253951">
    <property type="component" value="Chromosome"/>
</dbReference>
<sequence length="379" mass="43915">MIGRVKSIIGRKIVNILGWKTDRKIIVIESDDWGGISMPSKEAYETLLKNDIKVNTNPYSRYDSLASEQDLEALFEVLLKYKDSNGNPPVITANTNVANPDFKKIKESGFKEYHYEPFTETLKRYPKHTNSFNLWKEGINQKIFIPQFHGREHLNAQLWLNELKEGKNKKLQLAFDLECFNLSKDAFLDNSKIYNTAFYPSNEHERKSMFSAIPSGLKLFEDIIGYKATSFIGTGYFWNREIEKILQENGVMSLQGLPIQKEPRLNGEKHTKRYNYTGKINQHKQVFLVRNTFFEPTLKQNIDTVNDCIERIEVAFANKTPAIISSHRLNFIGYIDEQNRTDNLIMLNALLKKIVQLWPDVEFMSSDQLAKIINTKKDG</sequence>
<evidence type="ECO:0000313" key="1">
    <source>
        <dbReference type="EMBL" id="AXG73152.1"/>
    </source>
</evidence>
<proteinExistence type="predicted"/>
<evidence type="ECO:0008006" key="3">
    <source>
        <dbReference type="Google" id="ProtNLM"/>
    </source>
</evidence>
<dbReference type="OrthoDB" id="2081174at2"/>
<reference evidence="1 2" key="1">
    <citation type="submission" date="2018-07" db="EMBL/GenBank/DDBJ databases">
        <title>Complete genome sequence of Flavobacterium arcticum type strain SM1502T.</title>
        <authorList>
            <person name="Li Y."/>
            <person name="Li D.-D."/>
        </authorList>
    </citation>
    <scope>NUCLEOTIDE SEQUENCE [LARGE SCALE GENOMIC DNA]</scope>
    <source>
        <strain evidence="1 2">SM1502</strain>
    </source>
</reference>
<keyword evidence="2" id="KW-1185">Reference proteome</keyword>
<name>A0A345H992_9FLAO</name>
<organism evidence="1 2">
    <name type="scientific">Flavobacterium arcticum</name>
    <dbReference type="NCBI Taxonomy" id="1784713"/>
    <lineage>
        <taxon>Bacteria</taxon>
        <taxon>Pseudomonadati</taxon>
        <taxon>Bacteroidota</taxon>
        <taxon>Flavobacteriia</taxon>
        <taxon>Flavobacteriales</taxon>
        <taxon>Flavobacteriaceae</taxon>
        <taxon>Flavobacterium</taxon>
    </lineage>
</organism>